<sequence>MASDITTTPDTPQGTDVETAASSIAELLARDSGEPGAAAAPRTSQAKADAAEAQHPGPDGETPIDAEGPELEPEVEIEPEDPPAETDEDTTEPDPAKTLVTVEIDGKAQRLPLAEVTRGYLRQADYTRKTQALAEDRRAFDGEASAVRQERLQYAQLLPALAFQIQQTQGPEPDWARLKEEDPVCYMLKREEWRESQSRMEAARQEYERVRATEAIATDGEMRAKLHQEGDLLVQAMPAWRDKERRNTDRIKVREYGRGLGWSEEELSSVTDHRAVVVLYKAMKYDEAMQKRLTPQPPRPASPSARPGAQHPGPRQGTDLARAKQRLAKSNSLRDAQAVIEKLL</sequence>
<evidence type="ECO:0000256" key="1">
    <source>
        <dbReference type="SAM" id="MobiDB-lite"/>
    </source>
</evidence>
<name>A0ABS5F9B8_9PROT</name>
<protein>
    <submittedName>
        <fullName evidence="2">Uncharacterized protein</fullName>
    </submittedName>
</protein>
<proteinExistence type="predicted"/>
<dbReference type="Proteomes" id="UP001196870">
    <property type="component" value="Unassembled WGS sequence"/>
</dbReference>
<reference evidence="3" key="1">
    <citation type="journal article" date="2021" name="Syst. Appl. Microbiol.">
        <title>Roseomonas hellenica sp. nov., isolated from roots of wild-growing Alkanna tinctoria.</title>
        <authorList>
            <person name="Rat A."/>
            <person name="Naranjo H.D."/>
            <person name="Lebbe L."/>
            <person name="Cnockaert M."/>
            <person name="Krigas N."/>
            <person name="Grigoriadou K."/>
            <person name="Maloupa E."/>
            <person name="Willems A."/>
        </authorList>
    </citation>
    <scope>NUCLEOTIDE SEQUENCE [LARGE SCALE GENOMIC DNA]</scope>
    <source>
        <strain evidence="3">LMG 31523</strain>
    </source>
</reference>
<evidence type="ECO:0000313" key="3">
    <source>
        <dbReference type="Proteomes" id="UP001196870"/>
    </source>
</evidence>
<accession>A0ABS5F9B8</accession>
<dbReference type="RefSeq" id="WP_211857856.1">
    <property type="nucleotide sequence ID" value="NZ_JAAGBB010000085.1"/>
</dbReference>
<feature type="compositionally biased region" description="Polar residues" evidence="1">
    <location>
        <begin position="1"/>
        <end position="22"/>
    </location>
</feature>
<comment type="caution">
    <text evidence="2">The sequence shown here is derived from an EMBL/GenBank/DDBJ whole genome shotgun (WGS) entry which is preliminary data.</text>
</comment>
<gene>
    <name evidence="2" type="ORF">GXW71_32630</name>
</gene>
<feature type="region of interest" description="Disordered" evidence="1">
    <location>
        <begin position="290"/>
        <end position="332"/>
    </location>
</feature>
<dbReference type="EMBL" id="JAAGBB010000085">
    <property type="protein sequence ID" value="MBR0669142.1"/>
    <property type="molecule type" value="Genomic_DNA"/>
</dbReference>
<feature type="region of interest" description="Disordered" evidence="1">
    <location>
        <begin position="1"/>
        <end position="103"/>
    </location>
</feature>
<feature type="compositionally biased region" description="Acidic residues" evidence="1">
    <location>
        <begin position="62"/>
        <end position="92"/>
    </location>
</feature>
<evidence type="ECO:0000313" key="2">
    <source>
        <dbReference type="EMBL" id="MBR0669142.1"/>
    </source>
</evidence>
<organism evidence="2 3">
    <name type="scientific">Plastoroseomonas hellenica</name>
    <dbReference type="NCBI Taxonomy" id="2687306"/>
    <lineage>
        <taxon>Bacteria</taxon>
        <taxon>Pseudomonadati</taxon>
        <taxon>Pseudomonadota</taxon>
        <taxon>Alphaproteobacteria</taxon>
        <taxon>Acetobacterales</taxon>
        <taxon>Acetobacteraceae</taxon>
        <taxon>Plastoroseomonas</taxon>
    </lineage>
</organism>
<keyword evidence="3" id="KW-1185">Reference proteome</keyword>